<protein>
    <recommendedName>
        <fullName evidence="4">Secretion system protein</fullName>
    </recommendedName>
</protein>
<keyword evidence="1" id="KW-0812">Transmembrane</keyword>
<name>A0ABD6FI79_9PSEU</name>
<dbReference type="EMBL" id="QGUI02000240">
    <property type="protein sequence ID" value="MFO7193597.1"/>
    <property type="molecule type" value="Genomic_DNA"/>
</dbReference>
<dbReference type="PANTHER" id="PTHR35007">
    <property type="entry name" value="INTEGRAL MEMBRANE PROTEIN-RELATED"/>
    <property type="match status" value="1"/>
</dbReference>
<evidence type="ECO:0000313" key="2">
    <source>
        <dbReference type="EMBL" id="MFO7193597.1"/>
    </source>
</evidence>
<feature type="transmembrane region" description="Helical" evidence="1">
    <location>
        <begin position="47"/>
        <end position="78"/>
    </location>
</feature>
<evidence type="ECO:0008006" key="4">
    <source>
        <dbReference type="Google" id="ProtNLM"/>
    </source>
</evidence>
<comment type="caution">
    <text evidence="2">The sequence shown here is derived from an EMBL/GenBank/DDBJ whole genome shotgun (WGS) entry which is preliminary data.</text>
</comment>
<dbReference type="Proteomes" id="UP000249324">
    <property type="component" value="Unassembled WGS sequence"/>
</dbReference>
<reference evidence="2 3" key="1">
    <citation type="journal article" date="2021" name="BMC Genomics">
        <title>Genome-resolved metagenome and metatranscriptome analyses of thermophilic composting reveal key bacterial players and their metabolic interactions.</title>
        <authorList>
            <person name="Braga L.P.P."/>
            <person name="Pereira R.V."/>
            <person name="Martins L.F."/>
            <person name="Moura L.M.S."/>
            <person name="Sanchez F.B."/>
            <person name="Patane J.S.L."/>
            <person name="da Silva A.M."/>
            <person name="Setubal J.C."/>
        </authorList>
    </citation>
    <scope>NUCLEOTIDE SEQUENCE [LARGE SCALE GENOMIC DNA]</scope>
    <source>
        <strain evidence="2">ZC4RG45</strain>
    </source>
</reference>
<accession>A0ABD6FI79</accession>
<keyword evidence="1" id="KW-0472">Membrane</keyword>
<feature type="transmembrane region" description="Helical" evidence="1">
    <location>
        <begin position="214"/>
        <end position="234"/>
    </location>
</feature>
<sequence length="275" mass="27888">MTSLVLLAAVFAWPPGSAARLRAARCPQAGRVAWTARWWMVPSRHLRVIVATAGSAAVCGLVLGVAGAVVGALIGIAVTARIRARRQRAAELGEYRAMSEALGALVAELRAGAHPAAAAESVAADAPKGTAAAHGLRAVAAAVRLGGEPDAALVDASVHAPVAADLLARVARAWRVAQAHGVPLAEVLDTVRRDVAEHTRFVGRLHAELAGHRASAAVLAGLPVLGILLGEGMGAGPVGVLSSTPAGQVLLVVGSLLIFAGTAWSERLARRAVVT</sequence>
<evidence type="ECO:0000313" key="3">
    <source>
        <dbReference type="Proteomes" id="UP000249324"/>
    </source>
</evidence>
<dbReference type="AlphaFoldDB" id="A0ABD6FI79"/>
<keyword evidence="1" id="KW-1133">Transmembrane helix</keyword>
<organism evidence="2 3">
    <name type="scientific">Thermocrispum agreste</name>
    <dbReference type="NCBI Taxonomy" id="37925"/>
    <lineage>
        <taxon>Bacteria</taxon>
        <taxon>Bacillati</taxon>
        <taxon>Actinomycetota</taxon>
        <taxon>Actinomycetes</taxon>
        <taxon>Pseudonocardiales</taxon>
        <taxon>Pseudonocardiaceae</taxon>
        <taxon>Thermocrispum</taxon>
    </lineage>
</organism>
<gene>
    <name evidence="2" type="ORF">DIU77_015250</name>
</gene>
<evidence type="ECO:0000256" key="1">
    <source>
        <dbReference type="SAM" id="Phobius"/>
    </source>
</evidence>
<dbReference type="PANTHER" id="PTHR35007:SF4">
    <property type="entry name" value="CONSERVED TRANSMEMBRANE PROTEIN-RELATED"/>
    <property type="match status" value="1"/>
</dbReference>
<feature type="transmembrane region" description="Helical" evidence="1">
    <location>
        <begin position="246"/>
        <end position="264"/>
    </location>
</feature>
<proteinExistence type="predicted"/>